<evidence type="ECO:0000256" key="2">
    <source>
        <dbReference type="ARBA" id="ARBA00012438"/>
    </source>
</evidence>
<dbReference type="OrthoDB" id="60033at2759"/>
<dbReference type="InterPro" id="IPR003594">
    <property type="entry name" value="HATPase_dom"/>
</dbReference>
<dbReference type="AlphaFoldDB" id="A0A8H5B4U7"/>
<proteinExistence type="predicted"/>
<feature type="compositionally biased region" description="Polar residues" evidence="5">
    <location>
        <begin position="419"/>
        <end position="428"/>
    </location>
</feature>
<feature type="compositionally biased region" description="Low complexity" evidence="5">
    <location>
        <begin position="474"/>
        <end position="484"/>
    </location>
</feature>
<feature type="region of interest" description="Disordered" evidence="5">
    <location>
        <begin position="316"/>
        <end position="341"/>
    </location>
</feature>
<feature type="region of interest" description="Disordered" evidence="5">
    <location>
        <begin position="419"/>
        <end position="513"/>
    </location>
</feature>
<feature type="compositionally biased region" description="Polar residues" evidence="5">
    <location>
        <begin position="491"/>
        <end position="500"/>
    </location>
</feature>
<dbReference type="EMBL" id="JAACJJ010000042">
    <property type="protein sequence ID" value="KAF5316686.1"/>
    <property type="molecule type" value="Genomic_DNA"/>
</dbReference>
<comment type="catalytic activity">
    <reaction evidence="1">
        <text>ATP + protein L-histidine = ADP + protein N-phospho-L-histidine.</text>
        <dbReference type="EC" id="2.7.13.3"/>
    </reaction>
</comment>
<evidence type="ECO:0000313" key="8">
    <source>
        <dbReference type="Proteomes" id="UP000567179"/>
    </source>
</evidence>
<dbReference type="InterPro" id="IPR036890">
    <property type="entry name" value="HATPase_C_sf"/>
</dbReference>
<sequence>MEVSGAIRKEQQPQFDALRGNLSMMSKLLDDVVNFGHIHNSKFEVANDPYAFHQVMKSLFVPLGVMAKTRNLTFESELDPSIDILARQASYKAMGAQSEAIRRHINEHPDVSGIVLGDEVRLRQIITSLASNACKFTPAGGKLIIRTKLVEPSIPDGFNPLYDFRDTPDSGSFDATKAKILDQEELGRHVEDVETVTRPTSHEYLTLHSIKHGGKPQEVSETLVIRIEVEDTGCGIKPRDIYVGKPFSNSNQSEQGRQSGGKGAGLGLALVQRLVKISGGRLGVVSKEGQGSIFWVELPVGIGKKTFLTDPLISYGESSTAPSSHNTPIQRPSRQRLRSKDPGCDLLTVLDEPSTRGLGLKKVPPANSQAFATMQGIMEQGGGVDLVSGQRSMLPHHDIALLSANVVAPIPLPPPITSSMKTAPNQGPTFIRVPSPPIFEMSLSRPSLDEDPESRHSNTTASDKSSSQLALFESSPTHNSPSSSFTGIEPGTTSVISLPNVTDGREPTHLTTP</sequence>
<dbReference type="Pfam" id="PF02518">
    <property type="entry name" value="HATPase_c"/>
    <property type="match status" value="1"/>
</dbReference>
<organism evidence="7 8">
    <name type="scientific">Psilocybe cf. subviscida</name>
    <dbReference type="NCBI Taxonomy" id="2480587"/>
    <lineage>
        <taxon>Eukaryota</taxon>
        <taxon>Fungi</taxon>
        <taxon>Dikarya</taxon>
        <taxon>Basidiomycota</taxon>
        <taxon>Agaricomycotina</taxon>
        <taxon>Agaricomycetes</taxon>
        <taxon>Agaricomycetidae</taxon>
        <taxon>Agaricales</taxon>
        <taxon>Agaricineae</taxon>
        <taxon>Strophariaceae</taxon>
        <taxon>Psilocybe</taxon>
    </lineage>
</organism>
<comment type="caution">
    <text evidence="7">The sequence shown here is derived from an EMBL/GenBank/DDBJ whole genome shotgun (WGS) entry which is preliminary data.</text>
</comment>
<accession>A0A8H5B4U7</accession>
<evidence type="ECO:0000256" key="4">
    <source>
        <dbReference type="ARBA" id="ARBA00022777"/>
    </source>
</evidence>
<feature type="compositionally biased region" description="Polar residues" evidence="5">
    <location>
        <begin position="316"/>
        <end position="332"/>
    </location>
</feature>
<feature type="compositionally biased region" description="Basic and acidic residues" evidence="5">
    <location>
        <begin position="503"/>
        <end position="513"/>
    </location>
</feature>
<dbReference type="GO" id="GO:0009927">
    <property type="term" value="F:histidine phosphotransfer kinase activity"/>
    <property type="evidence" value="ECO:0007669"/>
    <property type="project" value="TreeGrafter"/>
</dbReference>
<dbReference type="Proteomes" id="UP000567179">
    <property type="component" value="Unassembled WGS sequence"/>
</dbReference>
<dbReference type="InterPro" id="IPR004358">
    <property type="entry name" value="Sig_transdc_His_kin-like_C"/>
</dbReference>
<gene>
    <name evidence="7" type="ORF">D9619_006725</name>
</gene>
<feature type="domain" description="Histidine kinase" evidence="6">
    <location>
        <begin position="1"/>
        <end position="302"/>
    </location>
</feature>
<evidence type="ECO:0000256" key="1">
    <source>
        <dbReference type="ARBA" id="ARBA00000085"/>
    </source>
</evidence>
<evidence type="ECO:0000256" key="3">
    <source>
        <dbReference type="ARBA" id="ARBA00022679"/>
    </source>
</evidence>
<dbReference type="GO" id="GO:0000155">
    <property type="term" value="F:phosphorelay sensor kinase activity"/>
    <property type="evidence" value="ECO:0007669"/>
    <property type="project" value="TreeGrafter"/>
</dbReference>
<evidence type="ECO:0000313" key="7">
    <source>
        <dbReference type="EMBL" id="KAF5316686.1"/>
    </source>
</evidence>
<dbReference type="PROSITE" id="PS50109">
    <property type="entry name" value="HIS_KIN"/>
    <property type="match status" value="1"/>
</dbReference>
<dbReference type="SMART" id="SM00387">
    <property type="entry name" value="HATPase_c"/>
    <property type="match status" value="1"/>
</dbReference>
<keyword evidence="4" id="KW-0418">Kinase</keyword>
<dbReference type="PANTHER" id="PTHR43047">
    <property type="entry name" value="TWO-COMPONENT HISTIDINE PROTEIN KINASE"/>
    <property type="match status" value="1"/>
</dbReference>
<dbReference type="GO" id="GO:0005886">
    <property type="term" value="C:plasma membrane"/>
    <property type="evidence" value="ECO:0007669"/>
    <property type="project" value="TreeGrafter"/>
</dbReference>
<name>A0A8H5B4U7_9AGAR</name>
<feature type="compositionally biased region" description="Polar residues" evidence="5">
    <location>
        <begin position="457"/>
        <end position="469"/>
    </location>
</feature>
<protein>
    <recommendedName>
        <fullName evidence="2">histidine kinase</fullName>
        <ecNumber evidence="2">2.7.13.3</ecNumber>
    </recommendedName>
</protein>
<dbReference type="SUPFAM" id="SSF55874">
    <property type="entry name" value="ATPase domain of HSP90 chaperone/DNA topoisomerase II/histidine kinase"/>
    <property type="match status" value="1"/>
</dbReference>
<evidence type="ECO:0000256" key="5">
    <source>
        <dbReference type="SAM" id="MobiDB-lite"/>
    </source>
</evidence>
<dbReference type="InterPro" id="IPR005467">
    <property type="entry name" value="His_kinase_dom"/>
</dbReference>
<dbReference type="PANTHER" id="PTHR43047:SF66">
    <property type="entry name" value="HISKA"/>
    <property type="match status" value="1"/>
</dbReference>
<evidence type="ECO:0000259" key="6">
    <source>
        <dbReference type="PROSITE" id="PS50109"/>
    </source>
</evidence>
<keyword evidence="3" id="KW-0808">Transferase</keyword>
<dbReference type="EC" id="2.7.13.3" evidence="2"/>
<keyword evidence="8" id="KW-1185">Reference proteome</keyword>
<dbReference type="PRINTS" id="PR00344">
    <property type="entry name" value="BCTRLSENSOR"/>
</dbReference>
<dbReference type="Gene3D" id="3.30.565.10">
    <property type="entry name" value="Histidine kinase-like ATPase, C-terminal domain"/>
    <property type="match status" value="1"/>
</dbReference>
<reference evidence="7 8" key="1">
    <citation type="journal article" date="2020" name="ISME J.">
        <title>Uncovering the hidden diversity of litter-decomposition mechanisms in mushroom-forming fungi.</title>
        <authorList>
            <person name="Floudas D."/>
            <person name="Bentzer J."/>
            <person name="Ahren D."/>
            <person name="Johansson T."/>
            <person name="Persson P."/>
            <person name="Tunlid A."/>
        </authorList>
    </citation>
    <scope>NUCLEOTIDE SEQUENCE [LARGE SCALE GENOMIC DNA]</scope>
    <source>
        <strain evidence="7 8">CBS 101986</strain>
    </source>
</reference>